<dbReference type="InterPro" id="IPR020846">
    <property type="entry name" value="MFS_dom"/>
</dbReference>
<reference evidence="7" key="1">
    <citation type="submission" date="2017-09" db="EMBL/GenBank/DDBJ databases">
        <title>Depth-based differentiation of microbial function through sediment-hosted aquifers and enrichment of novel symbionts in the deep terrestrial subsurface.</title>
        <authorList>
            <person name="Probst A.J."/>
            <person name="Ladd B."/>
            <person name="Jarett J.K."/>
            <person name="Geller-Mcgrath D.E."/>
            <person name="Sieber C.M.K."/>
            <person name="Emerson J.B."/>
            <person name="Anantharaman K."/>
            <person name="Thomas B.C."/>
            <person name="Malmstrom R."/>
            <person name="Stieglmeier M."/>
            <person name="Klingl A."/>
            <person name="Woyke T."/>
            <person name="Ryan C.M."/>
            <person name="Banfield J.F."/>
        </authorList>
    </citation>
    <scope>NUCLEOTIDE SEQUENCE [LARGE SCALE GENOMIC DNA]</scope>
</reference>
<accession>A0A2H0VI52</accession>
<dbReference type="InterPro" id="IPR011701">
    <property type="entry name" value="MFS"/>
</dbReference>
<evidence type="ECO:0000313" key="6">
    <source>
        <dbReference type="EMBL" id="PIR98756.1"/>
    </source>
</evidence>
<name>A0A2H0VI52_9BACT</name>
<proteinExistence type="predicted"/>
<feature type="transmembrane region" description="Helical" evidence="4">
    <location>
        <begin position="101"/>
        <end position="122"/>
    </location>
</feature>
<feature type="transmembrane region" description="Helical" evidence="4">
    <location>
        <begin position="76"/>
        <end position="95"/>
    </location>
</feature>
<dbReference type="EMBL" id="PFAF01000066">
    <property type="protein sequence ID" value="PIR98756.1"/>
    <property type="molecule type" value="Genomic_DNA"/>
</dbReference>
<feature type="domain" description="Major facilitator superfamily (MFS) profile" evidence="5">
    <location>
        <begin position="10"/>
        <end position="189"/>
    </location>
</feature>
<evidence type="ECO:0000256" key="2">
    <source>
        <dbReference type="ARBA" id="ARBA00022989"/>
    </source>
</evidence>
<gene>
    <name evidence="6" type="ORF">COT87_03085</name>
</gene>
<keyword evidence="1 4" id="KW-0812">Transmembrane</keyword>
<sequence>MCQNRQMNKSLKLLLAINSIFVLAGNLLGPLYAVYIKGLGGSIAVVSGTWSIMLLTTTLANFALIRYGDKVREHEYFLILGFIFRAIAWIGFVYAGNLASIIALQIIIGLGEAVGSTGFDAIMAEHLDRSSHIRDYATWKTISNLLAALATFIGGFVVTIYGFSPMFWFMGAVALGCAVFTYLLPRKAL</sequence>
<evidence type="ECO:0000256" key="1">
    <source>
        <dbReference type="ARBA" id="ARBA00022692"/>
    </source>
</evidence>
<keyword evidence="2 4" id="KW-1133">Transmembrane helix</keyword>
<protein>
    <recommendedName>
        <fullName evidence="5">Major facilitator superfamily (MFS) profile domain-containing protein</fullName>
    </recommendedName>
</protein>
<dbReference type="SUPFAM" id="SSF103473">
    <property type="entry name" value="MFS general substrate transporter"/>
    <property type="match status" value="1"/>
</dbReference>
<evidence type="ECO:0000256" key="4">
    <source>
        <dbReference type="SAM" id="Phobius"/>
    </source>
</evidence>
<evidence type="ECO:0000259" key="5">
    <source>
        <dbReference type="PROSITE" id="PS50850"/>
    </source>
</evidence>
<dbReference type="InterPro" id="IPR036259">
    <property type="entry name" value="MFS_trans_sf"/>
</dbReference>
<feature type="transmembrane region" description="Helical" evidence="4">
    <location>
        <begin position="41"/>
        <end position="64"/>
    </location>
</feature>
<dbReference type="AlphaFoldDB" id="A0A2H0VI52"/>
<dbReference type="Pfam" id="PF07690">
    <property type="entry name" value="MFS_1"/>
    <property type="match status" value="1"/>
</dbReference>
<dbReference type="PROSITE" id="PS50850">
    <property type="entry name" value="MFS"/>
    <property type="match status" value="1"/>
</dbReference>
<evidence type="ECO:0000256" key="3">
    <source>
        <dbReference type="ARBA" id="ARBA00023136"/>
    </source>
</evidence>
<dbReference type="Gene3D" id="1.20.1250.20">
    <property type="entry name" value="MFS general substrate transporter like domains"/>
    <property type="match status" value="1"/>
</dbReference>
<organism evidence="6 7">
    <name type="scientific">Candidatus Collierbacteria bacterium CG10_big_fil_rev_8_21_14_0_10_44_9</name>
    <dbReference type="NCBI Taxonomy" id="1974535"/>
    <lineage>
        <taxon>Bacteria</taxon>
        <taxon>Candidatus Collieribacteriota</taxon>
    </lineage>
</organism>
<keyword evidence="3 4" id="KW-0472">Membrane</keyword>
<feature type="transmembrane region" description="Helical" evidence="4">
    <location>
        <begin position="142"/>
        <end position="161"/>
    </location>
</feature>
<comment type="caution">
    <text evidence="6">The sequence shown here is derived from an EMBL/GenBank/DDBJ whole genome shotgun (WGS) entry which is preliminary data.</text>
</comment>
<feature type="transmembrane region" description="Helical" evidence="4">
    <location>
        <begin position="12"/>
        <end position="35"/>
    </location>
</feature>
<evidence type="ECO:0000313" key="7">
    <source>
        <dbReference type="Proteomes" id="UP000230796"/>
    </source>
</evidence>
<dbReference type="GO" id="GO:0022857">
    <property type="term" value="F:transmembrane transporter activity"/>
    <property type="evidence" value="ECO:0007669"/>
    <property type="project" value="InterPro"/>
</dbReference>
<dbReference type="Proteomes" id="UP000230796">
    <property type="component" value="Unassembled WGS sequence"/>
</dbReference>
<feature type="transmembrane region" description="Helical" evidence="4">
    <location>
        <begin position="167"/>
        <end position="184"/>
    </location>
</feature>